<reference evidence="5" key="1">
    <citation type="submission" date="2017-08" db="EMBL/GenBank/DDBJ databases">
        <authorList>
            <person name="Polle J.E."/>
            <person name="Barry K."/>
            <person name="Cushman J."/>
            <person name="Schmutz J."/>
            <person name="Tran D."/>
            <person name="Hathwaick L.T."/>
            <person name="Yim W.C."/>
            <person name="Jenkins J."/>
            <person name="Mckie-Krisberg Z.M."/>
            <person name="Prochnik S."/>
            <person name="Lindquist E."/>
            <person name="Dockter R.B."/>
            <person name="Adam C."/>
            <person name="Molina H."/>
            <person name="Bunkerborg J."/>
            <person name="Jin E."/>
            <person name="Buchheim M."/>
            <person name="Magnuson J."/>
        </authorList>
    </citation>
    <scope>NUCLEOTIDE SEQUENCE</scope>
    <source>
        <strain evidence="5">CCAP 19/18</strain>
    </source>
</reference>
<dbReference type="InterPro" id="IPR014710">
    <property type="entry name" value="RmlC-like_jellyroll"/>
</dbReference>
<dbReference type="PANTHER" id="PTHR13903">
    <property type="entry name" value="PIRIN-RELATED"/>
    <property type="match status" value="1"/>
</dbReference>
<comment type="similarity">
    <text evidence="1 2">Belongs to the pirin family.</text>
</comment>
<dbReference type="Proteomes" id="UP000815325">
    <property type="component" value="Unassembled WGS sequence"/>
</dbReference>
<dbReference type="PIRSF" id="PIRSF006232">
    <property type="entry name" value="Pirin"/>
    <property type="match status" value="1"/>
</dbReference>
<dbReference type="InterPro" id="IPR003829">
    <property type="entry name" value="Pirin_N_dom"/>
</dbReference>
<dbReference type="EMBL" id="MU069503">
    <property type="protein sequence ID" value="KAF5840796.1"/>
    <property type="molecule type" value="Genomic_DNA"/>
</dbReference>
<gene>
    <name evidence="5" type="ORF">DUNSADRAFT_15506</name>
</gene>
<evidence type="ECO:0000313" key="5">
    <source>
        <dbReference type="EMBL" id="KAF5840796.1"/>
    </source>
</evidence>
<dbReference type="InterPro" id="IPR011051">
    <property type="entry name" value="RmlC_Cupin_sf"/>
</dbReference>
<dbReference type="InterPro" id="IPR008778">
    <property type="entry name" value="Pirin_C_dom"/>
</dbReference>
<sequence length="350" mass="38524">MPQYFRLESVGKLSGMSLLNGATNLAYTIKKLLHSICDHKPEEQEYTPQFCDWDYMAAQAVVMSRPIVKVVQGVHAMEGAGVRICRTLGTSSLKNLDPYLMLDELKCESKAAAAGFPNHPHRGFETCTIMLEGAMDHADSVGNKGNIQAGGVQWMTAGRGIIHSEMPKITHSMLHGFQLWINLPAKHKMCKPHYQDYQAEDIPVVEPSPGISVRVMAGQSYNVSGPILMRNPGLLLDVRLDNRKGQQVEFKQIVPQGWNGFAYVYEGSGSIGGTKGRREQNMVLGHGDHVVALADQGGVFKFLLVAGQPIGEPIVQHGPFVMNTKEEIMQAFMDYSSGKFQNPADNPWTA</sequence>
<evidence type="ECO:0000256" key="1">
    <source>
        <dbReference type="ARBA" id="ARBA00008416"/>
    </source>
</evidence>
<dbReference type="CDD" id="cd02909">
    <property type="entry name" value="cupin_pirin_N"/>
    <property type="match status" value="1"/>
</dbReference>
<name>A0ABZ3LH98_DUNSA</name>
<dbReference type="PANTHER" id="PTHR13903:SF8">
    <property type="entry name" value="PIRIN"/>
    <property type="match status" value="1"/>
</dbReference>
<feature type="domain" description="Pirin C-terminal" evidence="4">
    <location>
        <begin position="246"/>
        <end position="341"/>
    </location>
</feature>
<proteinExistence type="inferred from homology"/>
<dbReference type="Pfam" id="PF05726">
    <property type="entry name" value="Pirin_C"/>
    <property type="match status" value="1"/>
</dbReference>
<dbReference type="SUPFAM" id="SSF51182">
    <property type="entry name" value="RmlC-like cupins"/>
    <property type="match status" value="1"/>
</dbReference>
<accession>A0ABZ3LH98</accession>
<keyword evidence="6" id="KW-1185">Reference proteome</keyword>
<dbReference type="CDD" id="cd02247">
    <property type="entry name" value="cupin_pirin_C"/>
    <property type="match status" value="1"/>
</dbReference>
<evidence type="ECO:0000259" key="3">
    <source>
        <dbReference type="Pfam" id="PF02678"/>
    </source>
</evidence>
<dbReference type="Pfam" id="PF02678">
    <property type="entry name" value="Pirin"/>
    <property type="match status" value="1"/>
</dbReference>
<organism evidence="5 6">
    <name type="scientific">Dunaliella salina</name>
    <name type="common">Green alga</name>
    <name type="synonym">Protococcus salinus</name>
    <dbReference type="NCBI Taxonomy" id="3046"/>
    <lineage>
        <taxon>Eukaryota</taxon>
        <taxon>Viridiplantae</taxon>
        <taxon>Chlorophyta</taxon>
        <taxon>core chlorophytes</taxon>
        <taxon>Chlorophyceae</taxon>
        <taxon>CS clade</taxon>
        <taxon>Chlamydomonadales</taxon>
        <taxon>Dunaliellaceae</taxon>
        <taxon>Dunaliella</taxon>
    </lineage>
</organism>
<evidence type="ECO:0000313" key="6">
    <source>
        <dbReference type="Proteomes" id="UP000815325"/>
    </source>
</evidence>
<comment type="caution">
    <text evidence="5">The sequence shown here is derived from an EMBL/GenBank/DDBJ whole genome shotgun (WGS) entry which is preliminary data.</text>
</comment>
<evidence type="ECO:0000256" key="2">
    <source>
        <dbReference type="RuleBase" id="RU003457"/>
    </source>
</evidence>
<evidence type="ECO:0000259" key="4">
    <source>
        <dbReference type="Pfam" id="PF05726"/>
    </source>
</evidence>
<protein>
    <submittedName>
        <fullName evidence="5">RmlC-like cupin domain-containing protein</fullName>
    </submittedName>
</protein>
<dbReference type="Gene3D" id="2.60.120.10">
    <property type="entry name" value="Jelly Rolls"/>
    <property type="match status" value="2"/>
</dbReference>
<dbReference type="InterPro" id="IPR012093">
    <property type="entry name" value="Pirin"/>
</dbReference>
<feature type="domain" description="Pirin N-terminal" evidence="3">
    <location>
        <begin position="83"/>
        <end position="181"/>
    </location>
</feature>